<dbReference type="AlphaFoldDB" id="A0A151ZEV7"/>
<dbReference type="InParanoid" id="A0A151ZEV7"/>
<evidence type="ECO:0000313" key="3">
    <source>
        <dbReference type="Proteomes" id="UP000076078"/>
    </source>
</evidence>
<name>A0A151ZEV7_TIELA</name>
<evidence type="ECO:0000313" key="2">
    <source>
        <dbReference type="EMBL" id="KYQ92449.1"/>
    </source>
</evidence>
<dbReference type="EMBL" id="LODT01000029">
    <property type="protein sequence ID" value="KYQ92449.1"/>
    <property type="molecule type" value="Genomic_DNA"/>
</dbReference>
<comment type="caution">
    <text evidence="2">The sequence shown here is derived from an EMBL/GenBank/DDBJ whole genome shotgun (WGS) entry which is preliminary data.</text>
</comment>
<keyword evidence="1" id="KW-0472">Membrane</keyword>
<keyword evidence="1" id="KW-1133">Transmembrane helix</keyword>
<feature type="transmembrane region" description="Helical" evidence="1">
    <location>
        <begin position="50"/>
        <end position="72"/>
    </location>
</feature>
<sequence>MTLIKNLTKIGGQGIVTTNGSAIHIGSGSISVDGDNSSQFRDTSYASPQFVLGLTSFSISIMIKIMLATGVIKN</sequence>
<protein>
    <submittedName>
        <fullName evidence="2">Uncharacterized protein</fullName>
    </submittedName>
</protein>
<keyword evidence="3" id="KW-1185">Reference proteome</keyword>
<gene>
    <name evidence="2" type="ORF">DLAC_06431</name>
</gene>
<keyword evidence="1" id="KW-0812">Transmembrane</keyword>
<organism evidence="2 3">
    <name type="scientific">Tieghemostelium lacteum</name>
    <name type="common">Slime mold</name>
    <name type="synonym">Dictyostelium lacteum</name>
    <dbReference type="NCBI Taxonomy" id="361077"/>
    <lineage>
        <taxon>Eukaryota</taxon>
        <taxon>Amoebozoa</taxon>
        <taxon>Evosea</taxon>
        <taxon>Eumycetozoa</taxon>
        <taxon>Dictyostelia</taxon>
        <taxon>Dictyosteliales</taxon>
        <taxon>Raperosteliaceae</taxon>
        <taxon>Tieghemostelium</taxon>
    </lineage>
</organism>
<proteinExistence type="predicted"/>
<accession>A0A151ZEV7</accession>
<evidence type="ECO:0000256" key="1">
    <source>
        <dbReference type="SAM" id="Phobius"/>
    </source>
</evidence>
<reference evidence="2 3" key="1">
    <citation type="submission" date="2015-12" db="EMBL/GenBank/DDBJ databases">
        <title>Dictyostelia acquired genes for synthesis and detection of signals that induce cell-type specialization by lateral gene transfer from prokaryotes.</title>
        <authorList>
            <person name="Gloeckner G."/>
            <person name="Schaap P."/>
        </authorList>
    </citation>
    <scope>NUCLEOTIDE SEQUENCE [LARGE SCALE GENOMIC DNA]</scope>
    <source>
        <strain evidence="2 3">TK</strain>
    </source>
</reference>
<dbReference type="Proteomes" id="UP000076078">
    <property type="component" value="Unassembled WGS sequence"/>
</dbReference>